<organism evidence="4 5">
    <name type="scientific">Cardiobacterium hominis</name>
    <dbReference type="NCBI Taxonomy" id="2718"/>
    <lineage>
        <taxon>Bacteria</taxon>
        <taxon>Pseudomonadati</taxon>
        <taxon>Pseudomonadota</taxon>
        <taxon>Gammaproteobacteria</taxon>
        <taxon>Cardiobacteriales</taxon>
        <taxon>Cardiobacteriaceae</taxon>
        <taxon>Cardiobacterium</taxon>
    </lineage>
</organism>
<gene>
    <name evidence="4" type="ORF">CHUV0807_2393</name>
</gene>
<feature type="region of interest" description="Disordered" evidence="2">
    <location>
        <begin position="116"/>
        <end position="139"/>
    </location>
</feature>
<proteinExistence type="predicted"/>
<name>A0A1C3H726_9GAMM</name>
<evidence type="ECO:0000259" key="3">
    <source>
        <dbReference type="PROSITE" id="PS50966"/>
    </source>
</evidence>
<dbReference type="PROSITE" id="PS50966">
    <property type="entry name" value="ZF_SWIM"/>
    <property type="match status" value="1"/>
</dbReference>
<feature type="domain" description="SWIM-type" evidence="3">
    <location>
        <begin position="53"/>
        <end position="86"/>
    </location>
</feature>
<keyword evidence="1" id="KW-0862">Zinc</keyword>
<evidence type="ECO:0000256" key="1">
    <source>
        <dbReference type="PROSITE-ProRule" id="PRU00325"/>
    </source>
</evidence>
<dbReference type="Proteomes" id="UP000190837">
    <property type="component" value="Unassembled WGS sequence"/>
</dbReference>
<keyword evidence="1" id="KW-0479">Metal-binding</keyword>
<evidence type="ECO:0000256" key="2">
    <source>
        <dbReference type="SAM" id="MobiDB-lite"/>
    </source>
</evidence>
<evidence type="ECO:0000313" key="4">
    <source>
        <dbReference type="EMBL" id="SAM71901.1"/>
    </source>
</evidence>
<keyword evidence="1" id="KW-0863">Zinc-finger</keyword>
<protein>
    <recommendedName>
        <fullName evidence="3">SWIM-type domain-containing protein</fullName>
    </recommendedName>
</protein>
<dbReference type="AlphaFoldDB" id="A0A1C3H726"/>
<sequence>MPAFTPEQIASLAPDAASLKAAHGLTNPGKWPLLHASEQALWGHCQGSGKNPYQTAVELHEPAFKCSCPSRKFPCKHGLALLLLHAQRSELFTPAEAPDWLTTWLEKRTQTKEAKAAKAAKTEAAPDPAAQQKRQDARRKKAAAGLADLQLWLDDILRNGLIALRGTLRERCRDMAKRMTDAQLGGIAAELQAIGELPADAQEQHLYRLTRLNLLAENYARLEALPPDVQAETTARLGFPVAKETVLAGAAIPGLWQHIGTVISEIDRGEAHAHWLYDAASQRFAYLLDFIIRGAPTALPSVLHGQAYAGELCYYPGIHNLRALAKTWEAVAPPPLAPAAHSIAQAVETAQQGYAVNPLLSHYPLRVDNVRLARRGDSLALIDDTHALPLALNENARLRLLASSGGAAFSALLLYEYETRGLRLLSFSDGAGKLHIY</sequence>
<feature type="compositionally biased region" description="Low complexity" evidence="2">
    <location>
        <begin position="117"/>
        <end position="132"/>
    </location>
</feature>
<dbReference type="InterPro" id="IPR007527">
    <property type="entry name" value="Znf_SWIM"/>
</dbReference>
<dbReference type="RefSeq" id="WP_079542164.1">
    <property type="nucleotide sequence ID" value="NZ_CP171111.1"/>
</dbReference>
<dbReference type="Pfam" id="PF04434">
    <property type="entry name" value="SWIM"/>
    <property type="match status" value="1"/>
</dbReference>
<evidence type="ECO:0000313" key="5">
    <source>
        <dbReference type="Proteomes" id="UP000190837"/>
    </source>
</evidence>
<accession>A0A1C3H726</accession>
<dbReference type="EMBL" id="FKLO01000081">
    <property type="protein sequence ID" value="SAM71901.1"/>
    <property type="molecule type" value="Genomic_DNA"/>
</dbReference>
<dbReference type="GO" id="GO:0008270">
    <property type="term" value="F:zinc ion binding"/>
    <property type="evidence" value="ECO:0007669"/>
    <property type="project" value="UniProtKB-KW"/>
</dbReference>
<reference evidence="5" key="1">
    <citation type="submission" date="2016-04" db="EMBL/GenBank/DDBJ databases">
        <authorList>
            <person name="Tagini F."/>
        </authorList>
    </citation>
    <scope>NUCLEOTIDE SEQUENCE [LARGE SCALE GENOMIC DNA]</scope>
    <source>
        <strain evidence="5">CHUV0807</strain>
    </source>
</reference>